<dbReference type="Proteomes" id="UP001597419">
    <property type="component" value="Unassembled WGS sequence"/>
</dbReference>
<dbReference type="SUPFAM" id="SSF49879">
    <property type="entry name" value="SMAD/FHA domain"/>
    <property type="match status" value="1"/>
</dbReference>
<protein>
    <submittedName>
        <fullName evidence="1">FHA domain-containing protein</fullName>
    </submittedName>
</protein>
<evidence type="ECO:0000313" key="2">
    <source>
        <dbReference type="Proteomes" id="UP001597419"/>
    </source>
</evidence>
<proteinExistence type="predicted"/>
<evidence type="ECO:0000313" key="1">
    <source>
        <dbReference type="EMBL" id="MFD2461827.1"/>
    </source>
</evidence>
<keyword evidence="2" id="KW-1185">Reference proteome</keyword>
<accession>A0ABW5GLU3</accession>
<gene>
    <name evidence="1" type="ORF">ACFSYJ_24685</name>
</gene>
<dbReference type="EMBL" id="JBHUKU010000014">
    <property type="protein sequence ID" value="MFD2461827.1"/>
    <property type="molecule type" value="Genomic_DNA"/>
</dbReference>
<dbReference type="InterPro" id="IPR008984">
    <property type="entry name" value="SMAD_FHA_dom_sf"/>
</dbReference>
<reference evidence="2" key="1">
    <citation type="journal article" date="2019" name="Int. J. Syst. Evol. Microbiol.">
        <title>The Global Catalogue of Microorganisms (GCM) 10K type strain sequencing project: providing services to taxonomists for standard genome sequencing and annotation.</title>
        <authorList>
            <consortium name="The Broad Institute Genomics Platform"/>
            <consortium name="The Broad Institute Genome Sequencing Center for Infectious Disease"/>
            <person name="Wu L."/>
            <person name="Ma J."/>
        </authorList>
    </citation>
    <scope>NUCLEOTIDE SEQUENCE [LARGE SCALE GENOMIC DNA]</scope>
    <source>
        <strain evidence="2">CGMCC 4.7643</strain>
    </source>
</reference>
<comment type="caution">
    <text evidence="1">The sequence shown here is derived from an EMBL/GenBank/DDBJ whole genome shotgun (WGS) entry which is preliminary data.</text>
</comment>
<organism evidence="1 2">
    <name type="scientific">Amycolatopsis samaneae</name>
    <dbReference type="NCBI Taxonomy" id="664691"/>
    <lineage>
        <taxon>Bacteria</taxon>
        <taxon>Bacillati</taxon>
        <taxon>Actinomycetota</taxon>
        <taxon>Actinomycetes</taxon>
        <taxon>Pseudonocardiales</taxon>
        <taxon>Pseudonocardiaceae</taxon>
        <taxon>Amycolatopsis</taxon>
    </lineage>
</organism>
<dbReference type="RefSeq" id="WP_345390771.1">
    <property type="nucleotide sequence ID" value="NZ_BAABHG010000004.1"/>
</dbReference>
<sequence length="282" mass="31413">MRLRSSDGEGHRLPSDHGSLAFGVAPRYPGPAKTPAPGAISALAIGGGYTVGPRENRTVLFGRNKDEVHVCVGEDDRRVSRQQGVLTHRQGQWWVGNTGRLPIRLPQSRWLFPEEEEVPLTSGYTPMFLRGSAEREHLLEVYVVGSNGEQPTAVHTEPTDTPRTWRLEPHERLVLVALGQRYLRHEARPQPLSRVQVADLLAELQPDGEWGYRKVERVVANVRWRLAHARHPVAGLTKEEVPEPVGNWLNHNLLTELVMNTTTLVPPDLALLDEPDGAEPAS</sequence>
<name>A0ABW5GLU3_9PSEU</name>